<dbReference type="InterPro" id="IPR045186">
    <property type="entry name" value="Indole-3-glycerol_P_synth"/>
</dbReference>
<dbReference type="GO" id="GO:0004640">
    <property type="term" value="F:phosphoribosylanthranilate isomerase activity"/>
    <property type="evidence" value="ECO:0007669"/>
    <property type="project" value="TreeGrafter"/>
</dbReference>
<dbReference type="AlphaFoldDB" id="A0A1U7NM20"/>
<dbReference type="GO" id="GO:0004425">
    <property type="term" value="F:indole-3-glycerol-phosphate synthase activity"/>
    <property type="evidence" value="ECO:0007669"/>
    <property type="project" value="UniProtKB-UniRule"/>
</dbReference>
<evidence type="ECO:0000256" key="8">
    <source>
        <dbReference type="ARBA" id="ARBA00023239"/>
    </source>
</evidence>
<accession>A0A1U7NM20</accession>
<evidence type="ECO:0000256" key="5">
    <source>
        <dbReference type="ARBA" id="ARBA00022793"/>
    </source>
</evidence>
<keyword evidence="5 9" id="KW-0210">Decarboxylase</keyword>
<comment type="caution">
    <text evidence="11">The sequence shown here is derived from an EMBL/GenBank/DDBJ whole genome shotgun (WGS) entry which is preliminary data.</text>
</comment>
<evidence type="ECO:0000256" key="6">
    <source>
        <dbReference type="ARBA" id="ARBA00022822"/>
    </source>
</evidence>
<evidence type="ECO:0000256" key="1">
    <source>
        <dbReference type="ARBA" id="ARBA00001633"/>
    </source>
</evidence>
<comment type="catalytic activity">
    <reaction evidence="1 9">
        <text>1-(2-carboxyphenylamino)-1-deoxy-D-ribulose 5-phosphate + H(+) = (1S,2R)-1-C-(indol-3-yl)glycerol 3-phosphate + CO2 + H2O</text>
        <dbReference type="Rhea" id="RHEA:23476"/>
        <dbReference type="ChEBI" id="CHEBI:15377"/>
        <dbReference type="ChEBI" id="CHEBI:15378"/>
        <dbReference type="ChEBI" id="CHEBI:16526"/>
        <dbReference type="ChEBI" id="CHEBI:58613"/>
        <dbReference type="ChEBI" id="CHEBI:58866"/>
        <dbReference type="EC" id="4.1.1.48"/>
    </reaction>
</comment>
<keyword evidence="6 9" id="KW-0822">Tryptophan biosynthesis</keyword>
<dbReference type="NCBIfam" id="NF001377">
    <property type="entry name" value="PRK00278.2-4"/>
    <property type="match status" value="1"/>
</dbReference>
<keyword evidence="4 9" id="KW-0028">Amino-acid biosynthesis</keyword>
<reference evidence="11 12" key="1">
    <citation type="submission" date="2016-11" db="EMBL/GenBank/DDBJ databases">
        <title>Description of two novel members of the family Erysipelotrichaceae: Ileibacterium lipovorans gen. nov., sp. nov. and Dubosiella newyorkensis, gen. nov., sp. nov.</title>
        <authorList>
            <person name="Cox L.M."/>
            <person name="Sohn J."/>
            <person name="Tyrrell K.L."/>
            <person name="Citron D.M."/>
            <person name="Lawson P.A."/>
            <person name="Patel N.B."/>
            <person name="Iizumi T."/>
            <person name="Perez-Perez G.I."/>
            <person name="Goldstein E.J."/>
            <person name="Blaser M.J."/>
        </authorList>
    </citation>
    <scope>NUCLEOTIDE SEQUENCE [LARGE SCALE GENOMIC DNA]</scope>
    <source>
        <strain evidence="11 12">NYU-BL-A4</strain>
    </source>
</reference>
<dbReference type="PANTHER" id="PTHR22854:SF2">
    <property type="entry name" value="INDOLE-3-GLYCEROL-PHOSPHATE SYNTHASE"/>
    <property type="match status" value="1"/>
</dbReference>
<name>A0A1U7NM20_9FIRM</name>
<gene>
    <name evidence="9" type="primary">trpC</name>
    <name evidence="11" type="ORF">BO225_06770</name>
</gene>
<dbReference type="GeneID" id="78275645"/>
<dbReference type="Pfam" id="PF00218">
    <property type="entry name" value="IGPS"/>
    <property type="match status" value="1"/>
</dbReference>
<dbReference type="GO" id="GO:0000162">
    <property type="term" value="P:L-tryptophan biosynthetic process"/>
    <property type="evidence" value="ECO:0007669"/>
    <property type="project" value="UniProtKB-UniRule"/>
</dbReference>
<evidence type="ECO:0000256" key="3">
    <source>
        <dbReference type="ARBA" id="ARBA00008737"/>
    </source>
</evidence>
<dbReference type="RefSeq" id="WP_076341514.1">
    <property type="nucleotide sequence ID" value="NZ_CAJTMI010000045.1"/>
</dbReference>
<dbReference type="Proteomes" id="UP000186705">
    <property type="component" value="Unassembled WGS sequence"/>
</dbReference>
<dbReference type="InterPro" id="IPR001468">
    <property type="entry name" value="Indole-3-GlycerolPSynthase_CS"/>
</dbReference>
<dbReference type="FunFam" id="3.20.20.70:FF:000024">
    <property type="entry name" value="Indole-3-glycerol phosphate synthase"/>
    <property type="match status" value="1"/>
</dbReference>
<keyword evidence="12" id="KW-1185">Reference proteome</keyword>
<dbReference type="InterPro" id="IPR013798">
    <property type="entry name" value="Indole-3-glycerol_P_synth_dom"/>
</dbReference>
<dbReference type="EC" id="4.1.1.48" evidence="9"/>
<evidence type="ECO:0000313" key="12">
    <source>
        <dbReference type="Proteomes" id="UP000186705"/>
    </source>
</evidence>
<dbReference type="InterPro" id="IPR013785">
    <property type="entry name" value="Aldolase_TIM"/>
</dbReference>
<dbReference type="PANTHER" id="PTHR22854">
    <property type="entry name" value="TRYPTOPHAN BIOSYNTHESIS PROTEIN"/>
    <property type="match status" value="1"/>
</dbReference>
<dbReference type="STRING" id="1862672.BO225_06770"/>
<dbReference type="PROSITE" id="PS00614">
    <property type="entry name" value="IGPS"/>
    <property type="match status" value="1"/>
</dbReference>
<keyword evidence="7 9" id="KW-0057">Aromatic amino acid biosynthesis</keyword>
<evidence type="ECO:0000256" key="4">
    <source>
        <dbReference type="ARBA" id="ARBA00022605"/>
    </source>
</evidence>
<organism evidence="11 12">
    <name type="scientific">Dubosiella newyorkensis</name>
    <dbReference type="NCBI Taxonomy" id="1862672"/>
    <lineage>
        <taxon>Bacteria</taxon>
        <taxon>Bacillati</taxon>
        <taxon>Bacillota</taxon>
        <taxon>Erysipelotrichia</taxon>
        <taxon>Erysipelotrichales</taxon>
        <taxon>Erysipelotrichaceae</taxon>
        <taxon>Dubosiella</taxon>
    </lineage>
</organism>
<dbReference type="InterPro" id="IPR011060">
    <property type="entry name" value="RibuloseP-bd_barrel"/>
</dbReference>
<evidence type="ECO:0000313" key="11">
    <source>
        <dbReference type="EMBL" id="OLU46177.1"/>
    </source>
</evidence>
<evidence type="ECO:0000259" key="10">
    <source>
        <dbReference type="Pfam" id="PF00218"/>
    </source>
</evidence>
<dbReference type="Gene3D" id="3.20.20.70">
    <property type="entry name" value="Aldolase class I"/>
    <property type="match status" value="1"/>
</dbReference>
<keyword evidence="8 9" id="KW-0456">Lyase</keyword>
<comment type="similarity">
    <text evidence="3 9">Belongs to the TrpC family.</text>
</comment>
<evidence type="ECO:0000256" key="2">
    <source>
        <dbReference type="ARBA" id="ARBA00004696"/>
    </source>
</evidence>
<comment type="pathway">
    <text evidence="2 9">Amino-acid biosynthesis; L-tryptophan biosynthesis; L-tryptophan from chorismate: step 4/5.</text>
</comment>
<proteinExistence type="inferred from homology"/>
<dbReference type="OrthoDB" id="9804217at2"/>
<dbReference type="UniPathway" id="UPA00035">
    <property type="reaction ID" value="UER00043"/>
</dbReference>
<dbReference type="CDD" id="cd00331">
    <property type="entry name" value="IGPS"/>
    <property type="match status" value="1"/>
</dbReference>
<evidence type="ECO:0000256" key="9">
    <source>
        <dbReference type="HAMAP-Rule" id="MF_00134"/>
    </source>
</evidence>
<evidence type="ECO:0000256" key="7">
    <source>
        <dbReference type="ARBA" id="ARBA00023141"/>
    </source>
</evidence>
<protein>
    <recommendedName>
        <fullName evidence="9">Indole-3-glycerol phosphate synthase</fullName>
        <shortName evidence="9">IGPS</shortName>
        <ecNumber evidence="9">4.1.1.48</ecNumber>
    </recommendedName>
</protein>
<dbReference type="SUPFAM" id="SSF51366">
    <property type="entry name" value="Ribulose-phoshate binding barrel"/>
    <property type="match status" value="1"/>
</dbReference>
<sequence length="259" mass="29201">MPNILEQIVASTRKRVEHQKRTVPLSKLLETPTPTHPSFYEALKNQDFAYILEVKKASPSKGVIKEHFEPLEIAKQYEQAGAHAISVLSEPEFFLGKSEYVQQIAKTVSIPVLRKDFIIDPYMIYESAALGASAILLIASLLDEATLKSYLELTHRLGMDALVESRNEEDIAKALRAGAKIVGINNRDLRDFSVNIEQSLQLRDNIPPSTLFVCESGIDSKEQIDKLKQNYVDAVLIGEYMMRSDNKKEALERLEGKRL</sequence>
<feature type="domain" description="Indole-3-glycerol phosphate synthase" evidence="10">
    <location>
        <begin position="5"/>
        <end position="254"/>
    </location>
</feature>
<dbReference type="EMBL" id="MPKA01000067">
    <property type="protein sequence ID" value="OLU46177.1"/>
    <property type="molecule type" value="Genomic_DNA"/>
</dbReference>
<dbReference type="HAMAP" id="MF_00134_B">
    <property type="entry name" value="IGPS_B"/>
    <property type="match status" value="1"/>
</dbReference>